<feature type="transmembrane region" description="Helical" evidence="1">
    <location>
        <begin position="197"/>
        <end position="219"/>
    </location>
</feature>
<dbReference type="GO" id="GO:0005886">
    <property type="term" value="C:plasma membrane"/>
    <property type="evidence" value="ECO:0007669"/>
    <property type="project" value="TreeGrafter"/>
</dbReference>
<dbReference type="InterPro" id="IPR050303">
    <property type="entry name" value="GatZ_KbaZ_carbometab"/>
</dbReference>
<dbReference type="AlphaFoldDB" id="A0A1I0HFV0"/>
<accession>A0A1I0HFV0</accession>
<feature type="transmembrane region" description="Helical" evidence="1">
    <location>
        <begin position="261"/>
        <end position="277"/>
    </location>
</feature>
<gene>
    <name evidence="2" type="ORF">SAMN04487771_10507</name>
</gene>
<dbReference type="EMBL" id="FOIL01000050">
    <property type="protein sequence ID" value="SET82832.1"/>
    <property type="molecule type" value="Genomic_DNA"/>
</dbReference>
<protein>
    <submittedName>
        <fullName evidence="2">PTS system IID component, Man family (TC 4.A.6)</fullName>
    </submittedName>
</protein>
<evidence type="ECO:0000313" key="3">
    <source>
        <dbReference type="Proteomes" id="UP000199820"/>
    </source>
</evidence>
<dbReference type="GO" id="GO:0009401">
    <property type="term" value="P:phosphoenolpyruvate-dependent sugar phosphotransferase system"/>
    <property type="evidence" value="ECO:0007669"/>
    <property type="project" value="InterPro"/>
</dbReference>
<feature type="transmembrane region" description="Helical" evidence="1">
    <location>
        <begin position="131"/>
        <end position="156"/>
    </location>
</feature>
<keyword evidence="1" id="KW-0472">Membrane</keyword>
<dbReference type="InterPro" id="IPR004704">
    <property type="entry name" value="PTS_IID_man"/>
</dbReference>
<feature type="transmembrane region" description="Helical" evidence="1">
    <location>
        <begin position="67"/>
        <end position="87"/>
    </location>
</feature>
<keyword evidence="1" id="KW-1133">Transmembrane helix</keyword>
<dbReference type="RefSeq" id="WP_074650196.1">
    <property type="nucleotide sequence ID" value="NZ_FOIL01000050.1"/>
</dbReference>
<name>A0A1I0HFV0_9FIRM</name>
<dbReference type="PANTHER" id="PTHR32502">
    <property type="entry name" value="N-ACETYLGALACTOSAMINE PERMEASE II COMPONENT-RELATED"/>
    <property type="match status" value="1"/>
</dbReference>
<proteinExistence type="predicted"/>
<reference evidence="2 3" key="1">
    <citation type="submission" date="2016-10" db="EMBL/GenBank/DDBJ databases">
        <authorList>
            <person name="de Groot N.N."/>
        </authorList>
    </citation>
    <scope>NUCLEOTIDE SEQUENCE [LARGE SCALE GENOMIC DNA]</scope>
    <source>
        <strain evidence="2 3">KH1P1</strain>
    </source>
</reference>
<organism evidence="2 3">
    <name type="scientific">[Clostridium] aminophilum</name>
    <dbReference type="NCBI Taxonomy" id="1526"/>
    <lineage>
        <taxon>Bacteria</taxon>
        <taxon>Bacillati</taxon>
        <taxon>Bacillota</taxon>
        <taxon>Clostridia</taxon>
        <taxon>Lachnospirales</taxon>
        <taxon>Lachnospiraceae</taxon>
    </lineage>
</organism>
<dbReference type="PROSITE" id="PS51108">
    <property type="entry name" value="PTS_EIID"/>
    <property type="match status" value="1"/>
</dbReference>
<sequence>MENQTTNNKSVMTKDIFRKTFWRSFPLQGAFCYDRMQNLGFAFGIAPALKKMYPEGEEARAALKRHLAIFNTTPAVVTFITGAVIAMEEQFKAARERGEIPDEESINAVKTALMGPLAGIGDSFFWGTLRIIGAGIGCSIAAKGSVLGAILFLLIYNIPNFFVRYKGLEIGYKSGVSFLESMTKGGAVAVLTETAKILGLTVVGSMCASMISFSTSLVITVGGAEVVLQDIFDGIITGFLPLSLTFIIYKLLQKGFKTTTLLWGIILVGVLGSVTGIL</sequence>
<dbReference type="PANTHER" id="PTHR32502:SF23">
    <property type="entry name" value="TRANSPORT PROTEIN, PTS SYSTEM"/>
    <property type="match status" value="1"/>
</dbReference>
<keyword evidence="3" id="KW-1185">Reference proteome</keyword>
<evidence type="ECO:0000313" key="2">
    <source>
        <dbReference type="EMBL" id="SET82832.1"/>
    </source>
</evidence>
<dbReference type="Proteomes" id="UP000199820">
    <property type="component" value="Unassembled WGS sequence"/>
</dbReference>
<evidence type="ECO:0000256" key="1">
    <source>
        <dbReference type="SAM" id="Phobius"/>
    </source>
</evidence>
<dbReference type="Pfam" id="PF03613">
    <property type="entry name" value="EIID-AGA"/>
    <property type="match status" value="1"/>
</dbReference>
<keyword evidence="1" id="KW-0812">Transmembrane</keyword>
<feature type="transmembrane region" description="Helical" evidence="1">
    <location>
        <begin position="231"/>
        <end position="249"/>
    </location>
</feature>